<evidence type="ECO:0000256" key="1">
    <source>
        <dbReference type="ARBA" id="ARBA00022737"/>
    </source>
</evidence>
<dbReference type="PANTHER" id="PTHR32305:SF15">
    <property type="entry name" value="PROTEIN RHSA-RELATED"/>
    <property type="match status" value="1"/>
</dbReference>
<dbReference type="Proteomes" id="UP001455709">
    <property type="component" value="Unassembled WGS sequence"/>
</dbReference>
<feature type="domain" description="Teneurin-like YD-shell" evidence="2">
    <location>
        <begin position="4"/>
        <end position="135"/>
    </location>
</feature>
<feature type="non-terminal residue" evidence="3">
    <location>
        <position position="1"/>
    </location>
</feature>
<dbReference type="InterPro" id="IPR050708">
    <property type="entry name" value="T6SS_VgrG/RHS"/>
</dbReference>
<sequence>WSRQYQYDAAGQLVGIADNRSGQLNYRYDPVGRLLEAATPKGVESFRFDPAGNLLDNAPAADGHQDDSLLGNLLSQYAGRHYRYDSRGNLVEKRVNGSLTKLEWDSHNRLSRLIAPDGQRTDYHYDPLGRRIAKISQGQATLYGWDGDVLAFETRDEAAVHYLFEPDSFVPLAQVHTDAICGVKVPAWSQHNPYDPDKDPLRQSGLHYNRHRYYDPEIGRFISRDPIGLMGGFNIHSYAPNPTEWVDPLGLSCDSPQEKMKRKLRAVEKAQKSAARVRELPDGRIRYYEKEALASTPGPTRGRSHVTELNTRTGQVRSWEETYNHSGQVNRVHPKMVDGEILSLPHYPPTKKDIDQGLATSDGRAIKCNNK</sequence>
<evidence type="ECO:0000259" key="2">
    <source>
        <dbReference type="Pfam" id="PF25023"/>
    </source>
</evidence>
<proteinExistence type="predicted"/>
<dbReference type="PANTHER" id="PTHR32305">
    <property type="match status" value="1"/>
</dbReference>
<dbReference type="RefSeq" id="WP_347369707.1">
    <property type="nucleotide sequence ID" value="NZ_JBDOJC010000001.1"/>
</dbReference>
<organism evidence="3 4">
    <name type="scientific">Chromobacterium vaccinii</name>
    <dbReference type="NCBI Taxonomy" id="1108595"/>
    <lineage>
        <taxon>Bacteria</taxon>
        <taxon>Pseudomonadati</taxon>
        <taxon>Pseudomonadota</taxon>
        <taxon>Betaproteobacteria</taxon>
        <taxon>Neisseriales</taxon>
        <taxon>Chromobacteriaceae</taxon>
        <taxon>Chromobacterium</taxon>
    </lineage>
</organism>
<evidence type="ECO:0000313" key="3">
    <source>
        <dbReference type="EMBL" id="MEO2216058.1"/>
    </source>
</evidence>
<comment type="caution">
    <text evidence="3">The sequence shown here is derived from an EMBL/GenBank/DDBJ whole genome shotgun (WGS) entry which is preliminary data.</text>
</comment>
<dbReference type="Gene3D" id="2.180.10.10">
    <property type="entry name" value="RHS repeat-associated core"/>
    <property type="match status" value="1"/>
</dbReference>
<keyword evidence="4" id="KW-1185">Reference proteome</keyword>
<dbReference type="InterPro" id="IPR006530">
    <property type="entry name" value="YD"/>
</dbReference>
<dbReference type="InterPro" id="IPR056823">
    <property type="entry name" value="TEN-like_YD-shell"/>
</dbReference>
<dbReference type="InterPro" id="IPR022385">
    <property type="entry name" value="Rhs_assc_core"/>
</dbReference>
<reference evidence="3 4" key="1">
    <citation type="submission" date="2024-05" db="EMBL/GenBank/DDBJ databases">
        <authorList>
            <person name="De Oliveira J.P."/>
            <person name="Noriler S.A."/>
            <person name="De Oliveira A.G."/>
            <person name="Sipoli D.S."/>
        </authorList>
    </citation>
    <scope>NUCLEOTIDE SEQUENCE [LARGE SCALE GENOMIC DNA]</scope>
    <source>
        <strain evidence="3 4">LABIM189</strain>
    </source>
</reference>
<protein>
    <submittedName>
        <fullName evidence="3">RHS repeat-associated core domain-containing protein</fullName>
    </submittedName>
</protein>
<accession>A0ABV0FAB7</accession>
<keyword evidence="1" id="KW-0677">Repeat</keyword>
<evidence type="ECO:0000313" key="4">
    <source>
        <dbReference type="Proteomes" id="UP001455709"/>
    </source>
</evidence>
<dbReference type="EMBL" id="JBDOJC010000001">
    <property type="protein sequence ID" value="MEO2216058.1"/>
    <property type="molecule type" value="Genomic_DNA"/>
</dbReference>
<dbReference type="NCBIfam" id="TIGR01643">
    <property type="entry name" value="YD_repeat_2x"/>
    <property type="match status" value="2"/>
</dbReference>
<gene>
    <name evidence="3" type="ORF">ABGV49_03125</name>
</gene>
<dbReference type="NCBIfam" id="TIGR03696">
    <property type="entry name" value="Rhs_assc_core"/>
    <property type="match status" value="1"/>
</dbReference>
<name>A0ABV0FAB7_9NEIS</name>
<dbReference type="Pfam" id="PF25023">
    <property type="entry name" value="TEN_YD-shell"/>
    <property type="match status" value="1"/>
</dbReference>